<organism evidence="4 5">
    <name type="scientific">Magnetospirillum fulvum MGU-K5</name>
    <dbReference type="NCBI Taxonomy" id="1316936"/>
    <lineage>
        <taxon>Bacteria</taxon>
        <taxon>Pseudomonadati</taxon>
        <taxon>Pseudomonadota</taxon>
        <taxon>Alphaproteobacteria</taxon>
        <taxon>Rhodospirillales</taxon>
        <taxon>Rhodospirillaceae</taxon>
        <taxon>Magnetospirillum</taxon>
    </lineage>
</organism>
<dbReference type="GO" id="GO:0005524">
    <property type="term" value="F:ATP binding"/>
    <property type="evidence" value="ECO:0007669"/>
    <property type="project" value="InterPro"/>
</dbReference>
<dbReference type="SUPFAM" id="SSF56112">
    <property type="entry name" value="Protein kinase-like (PK-like)"/>
    <property type="match status" value="1"/>
</dbReference>
<dbReference type="EMBL" id="AQPH01000007">
    <property type="protein sequence ID" value="EPY02884.1"/>
    <property type="molecule type" value="Genomic_DNA"/>
</dbReference>
<dbReference type="eggNOG" id="COG0515">
    <property type="taxonomic scope" value="Bacteria"/>
</dbReference>
<feature type="compositionally biased region" description="Acidic residues" evidence="1">
    <location>
        <begin position="1"/>
        <end position="15"/>
    </location>
</feature>
<evidence type="ECO:0000259" key="3">
    <source>
        <dbReference type="PROSITE" id="PS50011"/>
    </source>
</evidence>
<name>S9SDR0_MAGFU</name>
<dbReference type="PROSITE" id="PS50011">
    <property type="entry name" value="PROTEIN_KINASE_DOM"/>
    <property type="match status" value="1"/>
</dbReference>
<dbReference type="GO" id="GO:0004672">
    <property type="term" value="F:protein kinase activity"/>
    <property type="evidence" value="ECO:0007669"/>
    <property type="project" value="InterPro"/>
</dbReference>
<dbReference type="AlphaFoldDB" id="S9SDR0"/>
<reference evidence="4 5" key="1">
    <citation type="submission" date="2013-04" db="EMBL/GenBank/DDBJ databases">
        <authorList>
            <person name="Kuznetsov B."/>
            <person name="Ivanovsky R."/>
        </authorList>
    </citation>
    <scope>NUCLEOTIDE SEQUENCE [LARGE SCALE GENOMIC DNA]</scope>
    <source>
        <strain evidence="4 5">MGU-K5</strain>
    </source>
</reference>
<evidence type="ECO:0000256" key="1">
    <source>
        <dbReference type="SAM" id="MobiDB-lite"/>
    </source>
</evidence>
<dbReference type="Proteomes" id="UP000015350">
    <property type="component" value="Unassembled WGS sequence"/>
</dbReference>
<keyword evidence="2" id="KW-1133">Transmembrane helix</keyword>
<evidence type="ECO:0000313" key="5">
    <source>
        <dbReference type="Proteomes" id="UP000015350"/>
    </source>
</evidence>
<dbReference type="PATRIC" id="fig|1316936.3.peg.635"/>
<keyword evidence="2" id="KW-0812">Transmembrane</keyword>
<dbReference type="Gene3D" id="1.10.510.10">
    <property type="entry name" value="Transferase(Phosphotransferase) domain 1"/>
    <property type="match status" value="1"/>
</dbReference>
<comment type="caution">
    <text evidence="4">The sequence shown here is derived from an EMBL/GenBank/DDBJ whole genome shotgun (WGS) entry which is preliminary data.</text>
</comment>
<dbReference type="InterPro" id="IPR000719">
    <property type="entry name" value="Prot_kinase_dom"/>
</dbReference>
<protein>
    <recommendedName>
        <fullName evidence="3">Protein kinase domain-containing protein</fullName>
    </recommendedName>
</protein>
<evidence type="ECO:0000256" key="2">
    <source>
        <dbReference type="SAM" id="Phobius"/>
    </source>
</evidence>
<gene>
    <name evidence="4" type="ORF">K678_03147</name>
</gene>
<dbReference type="SMART" id="SM00220">
    <property type="entry name" value="S_TKc"/>
    <property type="match status" value="1"/>
</dbReference>
<feature type="region of interest" description="Disordered" evidence="1">
    <location>
        <begin position="1"/>
        <end position="29"/>
    </location>
</feature>
<sequence length="692" mass="77151">MGAMAEAEEDVDVGEDPALQAEEIRPAGPPGLLRDRFLIRSTQPLVDLSTPSADAFAAEDKRDPNRPMYALICKPELPPRVTVMRALKGVSSPGMQQLVEWGAMNWPPAGRRCMTVVYERPAGRRIMTSLRGEVKRFDEYVIAKKVIEPLSSAIREMTSRGITHRAVRPTNLFAMDANGERLAFGDCVAAPPGFDQPVLFETIESGMCNPIARGSGTYADDLYSLGVTVAILLMGRNPVANLSDEAILSAKIQLGSYNTLIGDERLPMALIEVLRGLLCDDGDQRWTAEDLDLWMSGRRMSPLQPRGEKRAARGFPFMGKEYYNCRELSQAMAKNWDQAIPPVIEGKLELWLRRAVEDKDKAAIVAEIVRLSLNTTTDKKSATDLMLCKVLIALDKSAPIRYKGFYAMPDGFGSALAAVVASRGDTRLLTEMIIREVPKLWFELRGEDYQPDNSLMESNFRELRGYLTQTGMGFGLERCLYEMNDALPLQSALIGEDYVVEVKELLPALNLAATRRGESKQPPIDRHIAGFLGARMRSDIDRNLNLFSDPNESVMMMAVLNLYAVLQYRLGPEALPGLATWMAVSLKPVIDAYHGRDKRKELEKEIPRIVRKGSIVELYNLLENPEERAKDEKEFQWAQAQYHAAEEEVRRIQFEAEEHVVEAEKIGRQTAAVTGIVIAMVVATIVVVTAVF</sequence>
<dbReference type="InterPro" id="IPR011009">
    <property type="entry name" value="Kinase-like_dom_sf"/>
</dbReference>
<accession>S9SDR0</accession>
<keyword evidence="2" id="KW-0472">Membrane</keyword>
<feature type="domain" description="Protein kinase" evidence="3">
    <location>
        <begin position="1"/>
        <end position="295"/>
    </location>
</feature>
<evidence type="ECO:0000313" key="4">
    <source>
        <dbReference type="EMBL" id="EPY02884.1"/>
    </source>
</evidence>
<feature type="transmembrane region" description="Helical" evidence="2">
    <location>
        <begin position="671"/>
        <end position="691"/>
    </location>
</feature>
<proteinExistence type="predicted"/>
<dbReference type="STRING" id="1316936.K678_03147"/>